<dbReference type="GO" id="GO:0022625">
    <property type="term" value="C:cytosolic large ribosomal subunit"/>
    <property type="evidence" value="ECO:0007669"/>
    <property type="project" value="TreeGrafter"/>
</dbReference>
<evidence type="ECO:0000313" key="6">
    <source>
        <dbReference type="EMBL" id="KAK7692506.1"/>
    </source>
</evidence>
<dbReference type="Gene3D" id="1.10.1620.10">
    <property type="entry name" value="Ribosomal protein L39e"/>
    <property type="match status" value="1"/>
</dbReference>
<dbReference type="PANTHER" id="PTHR19970">
    <property type="entry name" value="RIBOSOMAL PROTEIN L39E"/>
    <property type="match status" value="1"/>
</dbReference>
<dbReference type="GO" id="GO:0006412">
    <property type="term" value="P:translation"/>
    <property type="evidence" value="ECO:0007669"/>
    <property type="project" value="InterPro"/>
</dbReference>
<dbReference type="GO" id="GO:0003735">
    <property type="term" value="F:structural constituent of ribosome"/>
    <property type="evidence" value="ECO:0007669"/>
    <property type="project" value="InterPro"/>
</dbReference>
<evidence type="ECO:0000256" key="1">
    <source>
        <dbReference type="ARBA" id="ARBA00009339"/>
    </source>
</evidence>
<proteinExistence type="inferred from homology"/>
<reference evidence="6 7" key="1">
    <citation type="submission" date="2022-09" db="EMBL/GenBank/DDBJ databases">
        <authorList>
            <person name="Palmer J.M."/>
        </authorList>
    </citation>
    <scope>NUCLEOTIDE SEQUENCE [LARGE SCALE GENOMIC DNA]</scope>
    <source>
        <strain evidence="6 7">DSM 7382</strain>
    </source>
</reference>
<comment type="similarity">
    <text evidence="1">Belongs to the eukaryotic ribosomal protein eL39 family.</text>
</comment>
<dbReference type="Proteomes" id="UP001385951">
    <property type="component" value="Unassembled WGS sequence"/>
</dbReference>
<keyword evidence="7" id="KW-1185">Reference proteome</keyword>
<dbReference type="AlphaFoldDB" id="A0AAW0GSH6"/>
<dbReference type="EMBL" id="JASBNA010000004">
    <property type="protein sequence ID" value="KAK7692506.1"/>
    <property type="molecule type" value="Genomic_DNA"/>
</dbReference>
<organism evidence="6 7">
    <name type="scientific">Cerrena zonata</name>
    <dbReference type="NCBI Taxonomy" id="2478898"/>
    <lineage>
        <taxon>Eukaryota</taxon>
        <taxon>Fungi</taxon>
        <taxon>Dikarya</taxon>
        <taxon>Basidiomycota</taxon>
        <taxon>Agaricomycotina</taxon>
        <taxon>Agaricomycetes</taxon>
        <taxon>Polyporales</taxon>
        <taxon>Cerrenaceae</taxon>
        <taxon>Cerrena</taxon>
    </lineage>
</organism>
<dbReference type="FunFam" id="1.10.1620.10:FF:000001">
    <property type="entry name" value="60S ribosomal protein-like L39"/>
    <property type="match status" value="1"/>
</dbReference>
<dbReference type="InterPro" id="IPR000077">
    <property type="entry name" value="Ribosomal_eL39"/>
</dbReference>
<dbReference type="PANTHER" id="PTHR19970:SF0">
    <property type="entry name" value="LARGE RIBOSOMAL SUBUNIT PROTEIN EL39"/>
    <property type="match status" value="1"/>
</dbReference>
<dbReference type="Pfam" id="PF00832">
    <property type="entry name" value="Ribosomal_L39"/>
    <property type="match status" value="1"/>
</dbReference>
<evidence type="ECO:0000256" key="3">
    <source>
        <dbReference type="ARBA" id="ARBA00023274"/>
    </source>
</evidence>
<evidence type="ECO:0000256" key="2">
    <source>
        <dbReference type="ARBA" id="ARBA00022980"/>
    </source>
</evidence>
<comment type="caution">
    <text evidence="6">The sequence shown here is derived from an EMBL/GenBank/DDBJ whole genome shotgun (WGS) entry which is preliminary data.</text>
</comment>
<dbReference type="SUPFAM" id="SSF48662">
    <property type="entry name" value="Ribosomal protein L39e"/>
    <property type="match status" value="1"/>
</dbReference>
<evidence type="ECO:0000313" key="7">
    <source>
        <dbReference type="Proteomes" id="UP001385951"/>
    </source>
</evidence>
<keyword evidence="3" id="KW-0687">Ribonucleoprotein</keyword>
<accession>A0AAW0GSH6</accession>
<protein>
    <recommendedName>
        <fullName evidence="4">Large ribosomal subunit protein eL39</fullName>
    </recommendedName>
    <alternativeName>
        <fullName evidence="5">60S ribosomal protein L39</fullName>
    </alternativeName>
</protein>
<evidence type="ECO:0000256" key="4">
    <source>
        <dbReference type="ARBA" id="ARBA00035234"/>
    </source>
</evidence>
<gene>
    <name evidence="6" type="ORF">QCA50_004133</name>
</gene>
<sequence>MPSQKTFRTKRILAKASRQNRPIPQWFRLKTDSKIQVRKENSSATLTLLKLRMLHSTTPSVVTGDVPSSTSKRLPLLIVLYTHIASAGYCCIGEGNLRR</sequence>
<name>A0AAW0GSH6_9APHY</name>
<keyword evidence="2" id="KW-0689">Ribosomal protein</keyword>
<dbReference type="InterPro" id="IPR023626">
    <property type="entry name" value="Ribosomal_eL39_dom_sf"/>
</dbReference>
<evidence type="ECO:0000256" key="5">
    <source>
        <dbReference type="ARBA" id="ARBA00035339"/>
    </source>
</evidence>